<dbReference type="AlphaFoldDB" id="A0A1V9YXF4"/>
<gene>
    <name evidence="9" type="ORF">ACHHYP_05557</name>
</gene>
<dbReference type="STRING" id="1202772.A0A1V9YXF4"/>
<accession>A0A1V9YXF4</accession>
<feature type="domain" description="C2" evidence="7">
    <location>
        <begin position="120"/>
        <end position="216"/>
    </location>
</feature>
<evidence type="ECO:0000313" key="10">
    <source>
        <dbReference type="Proteomes" id="UP000243579"/>
    </source>
</evidence>
<dbReference type="EMBL" id="JNBR01000634">
    <property type="protein sequence ID" value="OQR90391.1"/>
    <property type="molecule type" value="Genomic_DNA"/>
</dbReference>
<feature type="domain" description="Multiple C2" evidence="8">
    <location>
        <begin position="819"/>
        <end position="884"/>
    </location>
</feature>
<keyword evidence="5 6" id="KW-0472">Membrane</keyword>
<evidence type="ECO:0000256" key="6">
    <source>
        <dbReference type="SAM" id="Phobius"/>
    </source>
</evidence>
<keyword evidence="4 6" id="KW-1133">Transmembrane helix</keyword>
<evidence type="ECO:0000256" key="3">
    <source>
        <dbReference type="ARBA" id="ARBA00022737"/>
    </source>
</evidence>
<feature type="transmembrane region" description="Helical" evidence="6">
    <location>
        <begin position="857"/>
        <end position="879"/>
    </location>
</feature>
<keyword evidence="10" id="KW-1185">Reference proteome</keyword>
<evidence type="ECO:0000256" key="1">
    <source>
        <dbReference type="ARBA" id="ARBA00004141"/>
    </source>
</evidence>
<name>A0A1V9YXF4_ACHHY</name>
<dbReference type="SUPFAM" id="SSF50729">
    <property type="entry name" value="PH domain-like"/>
    <property type="match status" value="1"/>
</dbReference>
<protein>
    <submittedName>
        <fullName evidence="9">Uncharacterized protein</fullName>
    </submittedName>
</protein>
<reference evidence="9 10" key="1">
    <citation type="journal article" date="2014" name="Genome Biol. Evol.">
        <title>The secreted proteins of Achlya hypogyna and Thraustotheca clavata identify the ancestral oomycete secretome and reveal gene acquisitions by horizontal gene transfer.</title>
        <authorList>
            <person name="Misner I."/>
            <person name="Blouin N."/>
            <person name="Leonard G."/>
            <person name="Richards T.A."/>
            <person name="Lane C.E."/>
        </authorList>
    </citation>
    <scope>NUCLEOTIDE SEQUENCE [LARGE SCALE GENOMIC DNA]</scope>
    <source>
        <strain evidence="9 10">ATCC 48635</strain>
    </source>
</reference>
<dbReference type="OrthoDB" id="5973539at2759"/>
<evidence type="ECO:0000259" key="7">
    <source>
        <dbReference type="Pfam" id="PF00168"/>
    </source>
</evidence>
<keyword evidence="2 6" id="KW-0812">Transmembrane</keyword>
<evidence type="ECO:0000259" key="8">
    <source>
        <dbReference type="Pfam" id="PF08372"/>
    </source>
</evidence>
<dbReference type="Gene3D" id="2.30.29.30">
    <property type="entry name" value="Pleckstrin-homology domain (PH domain)/Phosphotyrosine-binding domain (PTB)"/>
    <property type="match status" value="1"/>
</dbReference>
<dbReference type="GO" id="GO:0016020">
    <property type="term" value="C:membrane"/>
    <property type="evidence" value="ECO:0007669"/>
    <property type="project" value="UniProtKB-SubCell"/>
</dbReference>
<comment type="caution">
    <text evidence="9">The sequence shown here is derived from an EMBL/GenBank/DDBJ whole genome shotgun (WGS) entry which is preliminary data.</text>
</comment>
<dbReference type="Proteomes" id="UP000243579">
    <property type="component" value="Unassembled WGS sequence"/>
</dbReference>
<dbReference type="SUPFAM" id="SSF49562">
    <property type="entry name" value="C2 domain (Calcium/lipid-binding domain, CaLB)"/>
    <property type="match status" value="2"/>
</dbReference>
<evidence type="ECO:0000256" key="4">
    <source>
        <dbReference type="ARBA" id="ARBA00022989"/>
    </source>
</evidence>
<dbReference type="InterPro" id="IPR013583">
    <property type="entry name" value="MCTP_C"/>
</dbReference>
<sequence length="1075" mass="119935">MLPSILPPTQLLTCTVVVGSKEVVCQFESSDYVQTLVKAAQKRYVLEHGGDPNQVIGLRHRRSNKDLYYFNPAGDDIANGDVLEARPYTAAPPSVSERAMSIASGINGHIKDKVSRCGVFSVVVLHAEGLDEAILAQNVAVSVQLLPYARVSTTHGSTDGRWNTIMKLKHSDVALQQLVLDVLVHPLDSPTAPLGHVRIPVCGSILAPGRAVEEWVAIDASDDASPRLLLSYCFHPTVAPLGTAEPAKVRPVAPPQPLKALAKKLAPRPPVPVALDVPQPPPARGTLTMHLKGLHICGPQCSKLDGHSAAFVPDFEPVLAIGFEDSVKEIYVHAPDGMTVVFKKKYDVHSIHSELKIDVLKPMVIAASPNLTKLKSGKQAVRYGSVSLSSFEILQRRGAQRHVWSPPPPTLGPGRKPPDAHFEWVVLRAGDEEVGLVQLQVDYTENLRAIFSPELHADATFVRPDELEFKADVIKRNIERLDLLFGAATTLKLQLREVLEWRNPAVTVGIWAGLTLGVVYFPTSHFPVLILAGLAGLLCVNYVRFANGGIQRTWTEYDPDEVQMKAFRSIGTLHVVPRSAANLVEAKWADMKAKDALRPIDSHVELYYEPHFKDLPPRLVARTNSVVNSRNPEYGRDDAGSHDVCLMNNNWFKDLFTHLSPHAKDAVLHDVEEAWKREDGGVDLHAFKYPILQAVCTNPVTELEEILPWEESPGCLRLDVVQDNPMTSTRLLGQARIPLKDLVTSSRLGGPQIEVERSLPLVNSPADLELDEPPTLTVRVQLTLRNPAKPVSWKERLASEALYSVMEIENAKSLSFVEKYHMARNVARTIQHELGKVCDLVEKIKNIFLWTHPRKTFIVFLIVCVGIVVTYYVPFRYFVLYQITRKFTNRFHRLCDRRLIDGDVIRVWNFVSTFPSDIDQQKMFRYENQNYLREKEHTAAQAKLQAEWAGYIWKRGETLFVGWAHRYAAIRNGKLEYWSTIEDAKHGIPPKGHILLSSTVEKCSKAEVAQAPKDTFPLAIFNVNRRHLLDAPEGRTLQDTGTSAEPSVGRRVIAVTSENDFQAIVRAIRNTDTDV</sequence>
<proteinExistence type="predicted"/>
<dbReference type="InterPro" id="IPR011993">
    <property type="entry name" value="PH-like_dom_sf"/>
</dbReference>
<evidence type="ECO:0000313" key="9">
    <source>
        <dbReference type="EMBL" id="OQR90391.1"/>
    </source>
</evidence>
<dbReference type="InterPro" id="IPR000008">
    <property type="entry name" value="C2_dom"/>
</dbReference>
<organism evidence="9 10">
    <name type="scientific">Achlya hypogyna</name>
    <name type="common">Oomycete</name>
    <name type="synonym">Protoachlya hypogyna</name>
    <dbReference type="NCBI Taxonomy" id="1202772"/>
    <lineage>
        <taxon>Eukaryota</taxon>
        <taxon>Sar</taxon>
        <taxon>Stramenopiles</taxon>
        <taxon>Oomycota</taxon>
        <taxon>Saprolegniomycetes</taxon>
        <taxon>Saprolegniales</taxon>
        <taxon>Achlyaceae</taxon>
        <taxon>Achlya</taxon>
    </lineage>
</organism>
<dbReference type="Pfam" id="PF00168">
    <property type="entry name" value="C2"/>
    <property type="match status" value="1"/>
</dbReference>
<evidence type="ECO:0000256" key="2">
    <source>
        <dbReference type="ARBA" id="ARBA00022692"/>
    </source>
</evidence>
<evidence type="ECO:0000256" key="5">
    <source>
        <dbReference type="ARBA" id="ARBA00023136"/>
    </source>
</evidence>
<keyword evidence="3" id="KW-0677">Repeat</keyword>
<dbReference type="InterPro" id="IPR035892">
    <property type="entry name" value="C2_domain_sf"/>
</dbReference>
<comment type="subcellular location">
    <subcellularLocation>
        <location evidence="1">Membrane</location>
        <topology evidence="1">Multi-pass membrane protein</topology>
    </subcellularLocation>
</comment>
<dbReference type="Pfam" id="PF08372">
    <property type="entry name" value="PRT_C"/>
    <property type="match status" value="1"/>
</dbReference>